<dbReference type="EC" id="3.5.4.5" evidence="4 12"/>
<dbReference type="Pfam" id="PF00383">
    <property type="entry name" value="dCMP_cyt_deam_1"/>
    <property type="match status" value="1"/>
</dbReference>
<evidence type="ECO:0000256" key="7">
    <source>
        <dbReference type="ARBA" id="ARBA00022801"/>
    </source>
</evidence>
<dbReference type="InterPro" id="IPR050202">
    <property type="entry name" value="Cyt/Deoxycyt_deaminase"/>
</dbReference>
<evidence type="ECO:0000256" key="9">
    <source>
        <dbReference type="ARBA" id="ARBA00032005"/>
    </source>
</evidence>
<dbReference type="InterPro" id="IPR002125">
    <property type="entry name" value="CMP_dCMP_dom"/>
</dbReference>
<dbReference type="InterPro" id="IPR016193">
    <property type="entry name" value="Cytidine_deaminase-like"/>
</dbReference>
<evidence type="ECO:0000256" key="10">
    <source>
        <dbReference type="ARBA" id="ARBA00049252"/>
    </source>
</evidence>
<accession>A0ABQ6HDZ6</accession>
<evidence type="ECO:0000256" key="5">
    <source>
        <dbReference type="ARBA" id="ARBA00018266"/>
    </source>
</evidence>
<dbReference type="NCBIfam" id="NF004064">
    <property type="entry name" value="PRK05578.1"/>
    <property type="match status" value="1"/>
</dbReference>
<keyword evidence="6 12" id="KW-0479">Metal-binding</keyword>
<dbReference type="CDD" id="cd01283">
    <property type="entry name" value="cytidine_deaminase"/>
    <property type="match status" value="1"/>
</dbReference>
<gene>
    <name evidence="14" type="primary">cdd</name>
    <name evidence="14" type="ORF">tloyanaT_25610</name>
</gene>
<comment type="catalytic activity">
    <reaction evidence="11 12">
        <text>cytidine + H2O + H(+) = uridine + NH4(+)</text>
        <dbReference type="Rhea" id="RHEA:16069"/>
        <dbReference type="ChEBI" id="CHEBI:15377"/>
        <dbReference type="ChEBI" id="CHEBI:15378"/>
        <dbReference type="ChEBI" id="CHEBI:16704"/>
        <dbReference type="ChEBI" id="CHEBI:17562"/>
        <dbReference type="ChEBI" id="CHEBI:28938"/>
        <dbReference type="EC" id="3.5.4.5"/>
    </reaction>
</comment>
<comment type="function">
    <text evidence="2 12">This enzyme scavenges exogenous and endogenous cytidine and 2'-deoxycytidine for UMP synthesis.</text>
</comment>
<dbReference type="PANTHER" id="PTHR11644">
    <property type="entry name" value="CYTIDINE DEAMINASE"/>
    <property type="match status" value="1"/>
</dbReference>
<evidence type="ECO:0000256" key="1">
    <source>
        <dbReference type="ARBA" id="ARBA00001947"/>
    </source>
</evidence>
<evidence type="ECO:0000256" key="3">
    <source>
        <dbReference type="ARBA" id="ARBA00006576"/>
    </source>
</evidence>
<evidence type="ECO:0000256" key="8">
    <source>
        <dbReference type="ARBA" id="ARBA00022833"/>
    </source>
</evidence>
<comment type="catalytic activity">
    <reaction evidence="10 12">
        <text>2'-deoxycytidine + H2O + H(+) = 2'-deoxyuridine + NH4(+)</text>
        <dbReference type="Rhea" id="RHEA:13433"/>
        <dbReference type="ChEBI" id="CHEBI:15377"/>
        <dbReference type="ChEBI" id="CHEBI:15378"/>
        <dbReference type="ChEBI" id="CHEBI:15698"/>
        <dbReference type="ChEBI" id="CHEBI:16450"/>
        <dbReference type="ChEBI" id="CHEBI:28938"/>
        <dbReference type="EC" id="3.5.4.5"/>
    </reaction>
</comment>
<keyword evidence="8 12" id="KW-0862">Zinc</keyword>
<reference evidence="14 15" key="1">
    <citation type="submission" date="2023-03" db="EMBL/GenBank/DDBJ databases">
        <title>Thalassotalea loyana LMG 22536T draft genome sequence.</title>
        <authorList>
            <person name="Sawabe T."/>
        </authorList>
    </citation>
    <scope>NUCLEOTIDE SEQUENCE [LARGE SCALE GENOMIC DNA]</scope>
    <source>
        <strain evidence="14 15">LMG 22536</strain>
    </source>
</reference>
<keyword evidence="7 12" id="KW-0378">Hydrolase</keyword>
<evidence type="ECO:0000259" key="13">
    <source>
        <dbReference type="PROSITE" id="PS51747"/>
    </source>
</evidence>
<comment type="cofactor">
    <cofactor evidence="1 12">
        <name>Zn(2+)</name>
        <dbReference type="ChEBI" id="CHEBI:29105"/>
    </cofactor>
</comment>
<dbReference type="InterPro" id="IPR006262">
    <property type="entry name" value="Cyt_deam_tetra"/>
</dbReference>
<organism evidence="14 15">
    <name type="scientific">Thalassotalea loyana</name>
    <dbReference type="NCBI Taxonomy" id="280483"/>
    <lineage>
        <taxon>Bacteria</taxon>
        <taxon>Pseudomonadati</taxon>
        <taxon>Pseudomonadota</taxon>
        <taxon>Gammaproteobacteria</taxon>
        <taxon>Alteromonadales</taxon>
        <taxon>Colwelliaceae</taxon>
        <taxon>Thalassotalea</taxon>
    </lineage>
</organism>
<dbReference type="RefSeq" id="WP_284299204.1">
    <property type="nucleotide sequence ID" value="NZ_BSSV01000006.1"/>
</dbReference>
<dbReference type="EMBL" id="BSSV01000006">
    <property type="protein sequence ID" value="GLX86308.1"/>
    <property type="molecule type" value="Genomic_DNA"/>
</dbReference>
<evidence type="ECO:0000256" key="2">
    <source>
        <dbReference type="ARBA" id="ARBA00003949"/>
    </source>
</evidence>
<evidence type="ECO:0000256" key="12">
    <source>
        <dbReference type="RuleBase" id="RU364006"/>
    </source>
</evidence>
<dbReference type="Gene3D" id="3.40.140.10">
    <property type="entry name" value="Cytidine Deaminase, domain 2"/>
    <property type="match status" value="1"/>
</dbReference>
<protein>
    <recommendedName>
        <fullName evidence="5 12">Cytidine deaminase</fullName>
        <ecNumber evidence="4 12">3.5.4.5</ecNumber>
    </recommendedName>
    <alternativeName>
        <fullName evidence="9 12">Cytidine aminohydrolase</fullName>
    </alternativeName>
</protein>
<evidence type="ECO:0000256" key="11">
    <source>
        <dbReference type="ARBA" id="ARBA00049558"/>
    </source>
</evidence>
<name>A0ABQ6HDZ6_9GAMM</name>
<dbReference type="PANTHER" id="PTHR11644:SF2">
    <property type="entry name" value="CYTIDINE DEAMINASE"/>
    <property type="match status" value="1"/>
</dbReference>
<evidence type="ECO:0000313" key="14">
    <source>
        <dbReference type="EMBL" id="GLX86308.1"/>
    </source>
</evidence>
<proteinExistence type="inferred from homology"/>
<comment type="caution">
    <text evidence="14">The sequence shown here is derived from an EMBL/GenBank/DDBJ whole genome shotgun (WGS) entry which is preliminary data.</text>
</comment>
<evidence type="ECO:0000256" key="6">
    <source>
        <dbReference type="ARBA" id="ARBA00022723"/>
    </source>
</evidence>
<dbReference type="SUPFAM" id="SSF53927">
    <property type="entry name" value="Cytidine deaminase-like"/>
    <property type="match status" value="1"/>
</dbReference>
<dbReference type="Proteomes" id="UP001157134">
    <property type="component" value="Unassembled WGS sequence"/>
</dbReference>
<evidence type="ECO:0000256" key="4">
    <source>
        <dbReference type="ARBA" id="ARBA00012783"/>
    </source>
</evidence>
<dbReference type="NCBIfam" id="TIGR01354">
    <property type="entry name" value="cyt_deam_tetra"/>
    <property type="match status" value="1"/>
</dbReference>
<feature type="domain" description="CMP/dCMP-type deaminase" evidence="13">
    <location>
        <begin position="1"/>
        <end position="127"/>
    </location>
</feature>
<dbReference type="PROSITE" id="PS51747">
    <property type="entry name" value="CYT_DCMP_DEAMINASES_2"/>
    <property type="match status" value="1"/>
</dbReference>
<keyword evidence="15" id="KW-1185">Reference proteome</keyword>
<comment type="similarity">
    <text evidence="3 12">Belongs to the cytidine and deoxycytidylate deaminase family.</text>
</comment>
<evidence type="ECO:0000313" key="15">
    <source>
        <dbReference type="Proteomes" id="UP001157134"/>
    </source>
</evidence>
<sequence length="131" mass="14437">MFEQLVEAARAAYLKAYAPYSNFHVGASALTIDGEIVSGCNVENASYGLTVCAERNCIAQGVINGQRRFSELVVYTEEEMLTPPCGACRQVIVEFMVQSAKVYAVNHLGKVKEWSVKELLPDAFTPENLQK</sequence>